<dbReference type="Proteomes" id="UP001600941">
    <property type="component" value="Unassembled WGS sequence"/>
</dbReference>
<evidence type="ECO:0000313" key="3">
    <source>
        <dbReference type="EMBL" id="GAA6502248.1"/>
    </source>
</evidence>
<keyword evidence="1" id="KW-0472">Membrane</keyword>
<evidence type="ECO:0000313" key="2">
    <source>
        <dbReference type="EMBL" id="GAA6499342.1"/>
    </source>
</evidence>
<evidence type="ECO:0000313" key="4">
    <source>
        <dbReference type="Proteomes" id="UP001600941"/>
    </source>
</evidence>
<keyword evidence="1" id="KW-0812">Transmembrane</keyword>
<gene>
    <name evidence="2" type="ORF">K340107D12_21580</name>
    <name evidence="3" type="ORF">K340107D12_50640</name>
</gene>
<feature type="transmembrane region" description="Helical" evidence="1">
    <location>
        <begin position="82"/>
        <end position="102"/>
    </location>
</feature>
<feature type="transmembrane region" description="Helical" evidence="1">
    <location>
        <begin position="43"/>
        <end position="61"/>
    </location>
</feature>
<dbReference type="EMBL" id="BAABZQ010000001">
    <property type="protein sequence ID" value="GAA6499342.1"/>
    <property type="molecule type" value="Genomic_DNA"/>
</dbReference>
<name>A0ABQ0C0C6_9FIRM</name>
<accession>A0ABQ0C0C6</accession>
<dbReference type="EMBL" id="BAABZQ010000001">
    <property type="protein sequence ID" value="GAA6502248.1"/>
    <property type="molecule type" value="Genomic_DNA"/>
</dbReference>
<keyword evidence="4" id="KW-1185">Reference proteome</keyword>
<dbReference type="InterPro" id="IPR046717">
    <property type="entry name" value="DUF6609"/>
</dbReference>
<dbReference type="RefSeq" id="WP_134107791.1">
    <property type="nucleotide sequence ID" value="NZ_BAABZQ010000001.1"/>
</dbReference>
<evidence type="ECO:0000256" key="1">
    <source>
        <dbReference type="SAM" id="Phobius"/>
    </source>
</evidence>
<organism evidence="3 4">
    <name type="scientific">Blautia parvula</name>
    <dbReference type="NCBI Taxonomy" id="2877527"/>
    <lineage>
        <taxon>Bacteria</taxon>
        <taxon>Bacillati</taxon>
        <taxon>Bacillota</taxon>
        <taxon>Clostridia</taxon>
        <taxon>Lachnospirales</taxon>
        <taxon>Lachnospiraceae</taxon>
        <taxon>Blautia</taxon>
    </lineage>
</organism>
<feature type="transmembrane region" description="Helical" evidence="1">
    <location>
        <begin position="158"/>
        <end position="176"/>
    </location>
</feature>
<feature type="transmembrane region" description="Helical" evidence="1">
    <location>
        <begin position="133"/>
        <end position="152"/>
    </location>
</feature>
<feature type="transmembrane region" description="Helical" evidence="1">
    <location>
        <begin position="20"/>
        <end position="37"/>
    </location>
</feature>
<dbReference type="Pfam" id="PF20313">
    <property type="entry name" value="DUF6609"/>
    <property type="match status" value="1"/>
</dbReference>
<reference evidence="3 4" key="1">
    <citation type="submission" date="2024-04" db="EMBL/GenBank/DDBJ databases">
        <title>Defined microbial consortia suppress multidrug-resistant proinflammatory Enterobacteriaceae via ecological control.</title>
        <authorList>
            <person name="Furuichi M."/>
            <person name="Kawaguchi T."/>
            <person name="Pust M."/>
            <person name="Yasuma K."/>
            <person name="Plichta D."/>
            <person name="Hasegawa N."/>
            <person name="Ohya T."/>
            <person name="Bhattarai S."/>
            <person name="Sasajima S."/>
            <person name="Aoto Y."/>
            <person name="Tuganbaev T."/>
            <person name="Yaginuma M."/>
            <person name="Ueda M."/>
            <person name="Okahashi N."/>
            <person name="Amafuji K."/>
            <person name="Kiridooshi Y."/>
            <person name="Sugita K."/>
            <person name="Strazar M."/>
            <person name="Skelly A."/>
            <person name="Suda W."/>
            <person name="Hattori M."/>
            <person name="Nakamoto N."/>
            <person name="Caballero S."/>
            <person name="Norman J."/>
            <person name="Olle B."/>
            <person name="Tanoue T."/>
            <person name="Arita M."/>
            <person name="Bucci V."/>
            <person name="Atarashi K."/>
            <person name="Xavier R."/>
            <person name="Honda K."/>
        </authorList>
    </citation>
    <scope>NUCLEOTIDE SEQUENCE [LARGE SCALE GENOMIC DNA]</scope>
    <source>
        <strain evidence="3">K34-0107-D12</strain>
        <strain evidence="4">k34-0107-D12</strain>
    </source>
</reference>
<keyword evidence="1" id="KW-1133">Transmembrane helix</keyword>
<feature type="transmembrane region" description="Helical" evidence="1">
    <location>
        <begin position="108"/>
        <end position="126"/>
    </location>
</feature>
<proteinExistence type="predicted"/>
<evidence type="ECO:0008006" key="5">
    <source>
        <dbReference type="Google" id="ProtNLM"/>
    </source>
</evidence>
<comment type="caution">
    <text evidence="3">The sequence shown here is derived from an EMBL/GenBank/DDBJ whole genome shotgun (WGS) entry which is preliminary data.</text>
</comment>
<sequence length="182" mass="20485">MGFLGYQKGEIREYNDKRCCGLWFIIIGVVIIVSAIFGGEQKIHPIIFTVGFIVGFYLSVINKKVVTKLSYGKSSKFQNNMAIFSIAILFPLMFVLAGSFFPMQNWRMIWLMTFLAVGIHFIPFYFVHGISMIGIAILCSANAVIGIFLPIIPFIVLAFIDGLIKIGFGIYLLFFSKPTKSR</sequence>
<protein>
    <recommendedName>
        <fullName evidence="5">DUF308 domain-containing protein</fullName>
    </recommendedName>
</protein>